<evidence type="ECO:0000256" key="1">
    <source>
        <dbReference type="SAM" id="MobiDB-lite"/>
    </source>
</evidence>
<evidence type="ECO:0000313" key="3">
    <source>
        <dbReference type="Proteomes" id="UP001328107"/>
    </source>
</evidence>
<keyword evidence="3" id="KW-1185">Reference proteome</keyword>
<organism evidence="2 3">
    <name type="scientific">Pristionchus mayeri</name>
    <dbReference type="NCBI Taxonomy" id="1317129"/>
    <lineage>
        <taxon>Eukaryota</taxon>
        <taxon>Metazoa</taxon>
        <taxon>Ecdysozoa</taxon>
        <taxon>Nematoda</taxon>
        <taxon>Chromadorea</taxon>
        <taxon>Rhabditida</taxon>
        <taxon>Rhabditina</taxon>
        <taxon>Diplogasteromorpha</taxon>
        <taxon>Diplogasteroidea</taxon>
        <taxon>Neodiplogasteridae</taxon>
        <taxon>Pristionchus</taxon>
    </lineage>
</organism>
<feature type="compositionally biased region" description="Low complexity" evidence="1">
    <location>
        <begin position="310"/>
        <end position="336"/>
    </location>
</feature>
<dbReference type="EMBL" id="BTRK01000001">
    <property type="protein sequence ID" value="GMR33238.1"/>
    <property type="molecule type" value="Genomic_DNA"/>
</dbReference>
<feature type="compositionally biased region" description="Basic and acidic residues" evidence="1">
    <location>
        <begin position="499"/>
        <end position="510"/>
    </location>
</feature>
<evidence type="ECO:0000313" key="2">
    <source>
        <dbReference type="EMBL" id="GMR33238.1"/>
    </source>
</evidence>
<feature type="compositionally biased region" description="Low complexity" evidence="1">
    <location>
        <begin position="281"/>
        <end position="297"/>
    </location>
</feature>
<reference evidence="3" key="1">
    <citation type="submission" date="2022-10" db="EMBL/GenBank/DDBJ databases">
        <title>Genome assembly of Pristionchus species.</title>
        <authorList>
            <person name="Yoshida K."/>
            <person name="Sommer R.J."/>
        </authorList>
    </citation>
    <scope>NUCLEOTIDE SEQUENCE [LARGE SCALE GENOMIC DNA]</scope>
    <source>
        <strain evidence="3">RS5460</strain>
    </source>
</reference>
<feature type="region of interest" description="Disordered" evidence="1">
    <location>
        <begin position="499"/>
        <end position="550"/>
    </location>
</feature>
<dbReference type="AlphaFoldDB" id="A0AAN4Z789"/>
<name>A0AAN4Z789_9BILA</name>
<sequence>AHVDATAALVYAVVKEEEARMAEEERMAQLFIARAMEAIAKEAAEKAKSAAAPTGMMADGESGMINVVDPPTAAAAAVEPAAPVTPNVPITAPAGQEDELMDVIVLDETDAAPAAAEQAAPIDSAPAASSRSEEEDNEVIVLKVVPGRPTPATAATPPTAPLHPSIRPRRERRVAERTLFEMMDQHEDALGGWAASCGALGFAIFNRFLGSVLPAVPHFLGQPPALVNEILEASGVGRDIAAAARTWAADIAPAFPIQHRSSTSNTRRSRVDSYASEQQNAAAMRAPRAQARARPSANHTRRADSRAVEVQRQPAAAATAARRAATTQASSVSQSVEVIQLDDEPEKPADPPAPNQVPVAQAPTAGVQSNDNVMVAEQPDAVPAAAAAAAPAAPVRRKGKRTILERTIIYKDGGEMEPTVEMIDAPIAMRTRRRTRDAEEEKKKAQPPSKKTKKEARRTTTAAGDPVRNFWNEAVANVDKTKIVNFELPDDFLREGKTKKKEDTMVEKSAKAQKRGAALKQRQVAKAHTIDEDQPSTSKVCYTGRSISKK</sequence>
<protein>
    <submittedName>
        <fullName evidence="2">Uncharacterized protein</fullName>
    </submittedName>
</protein>
<comment type="caution">
    <text evidence="2">The sequence shown here is derived from an EMBL/GenBank/DDBJ whole genome shotgun (WGS) entry which is preliminary data.</text>
</comment>
<proteinExistence type="predicted"/>
<feature type="region of interest" description="Disordered" evidence="1">
    <location>
        <begin position="429"/>
        <end position="464"/>
    </location>
</feature>
<dbReference type="Proteomes" id="UP001328107">
    <property type="component" value="Unassembled WGS sequence"/>
</dbReference>
<feature type="compositionally biased region" description="Low complexity" evidence="1">
    <location>
        <begin position="114"/>
        <end position="130"/>
    </location>
</feature>
<feature type="region of interest" description="Disordered" evidence="1">
    <location>
        <begin position="258"/>
        <end position="336"/>
    </location>
</feature>
<feature type="region of interest" description="Disordered" evidence="1">
    <location>
        <begin position="114"/>
        <end position="136"/>
    </location>
</feature>
<feature type="non-terminal residue" evidence="2">
    <location>
        <position position="1"/>
    </location>
</feature>
<gene>
    <name evidence="2" type="ORF">PMAYCL1PPCAC_03433</name>
</gene>
<accession>A0AAN4Z789</accession>